<organism evidence="13 14">
    <name type="scientific">Halospina denitrificans</name>
    <dbReference type="NCBI Taxonomy" id="332522"/>
    <lineage>
        <taxon>Bacteria</taxon>
        <taxon>Pseudomonadati</taxon>
        <taxon>Pseudomonadota</taxon>
        <taxon>Gammaproteobacteria</taxon>
        <taxon>Halospina</taxon>
    </lineage>
</organism>
<dbReference type="Gene3D" id="3.30.420.40">
    <property type="match status" value="1"/>
</dbReference>
<dbReference type="GO" id="GO:0005886">
    <property type="term" value="C:plasma membrane"/>
    <property type="evidence" value="ECO:0007669"/>
    <property type="project" value="UniProtKB-SubCell"/>
</dbReference>
<comment type="caution">
    <text evidence="13">The sequence shown here is derived from an EMBL/GenBank/DDBJ whole genome shotgun (WGS) entry which is preliminary data.</text>
</comment>
<dbReference type="InterPro" id="IPR030673">
    <property type="entry name" value="PyroPPase_GppA_Ppx"/>
</dbReference>
<comment type="catalytic activity">
    <reaction evidence="10">
        <text>[phosphate](n) + H2O = [phosphate](n-1) + phosphate + H(+)</text>
        <dbReference type="Rhea" id="RHEA:21528"/>
        <dbReference type="Rhea" id="RHEA-COMP:9859"/>
        <dbReference type="Rhea" id="RHEA-COMP:14279"/>
        <dbReference type="ChEBI" id="CHEBI:15377"/>
        <dbReference type="ChEBI" id="CHEBI:15378"/>
        <dbReference type="ChEBI" id="CHEBI:16838"/>
        <dbReference type="ChEBI" id="CHEBI:43474"/>
        <dbReference type="EC" id="3.6.1.11"/>
    </reaction>
</comment>
<keyword evidence="14" id="KW-1185">Reference proteome</keyword>
<comment type="cofactor">
    <cofactor evidence="1">
        <name>Mg(2+)</name>
        <dbReference type="ChEBI" id="CHEBI:18420"/>
    </cofactor>
</comment>
<proteinExistence type="inferred from homology"/>
<dbReference type="PIRSF" id="PIRSF001267">
    <property type="entry name" value="Pyrophosphatase_GppA_Ppx"/>
    <property type="match status" value="1"/>
</dbReference>
<evidence type="ECO:0000256" key="10">
    <source>
        <dbReference type="ARBA" id="ARBA00047607"/>
    </source>
</evidence>
<evidence type="ECO:0000256" key="9">
    <source>
        <dbReference type="ARBA" id="ARBA00023136"/>
    </source>
</evidence>
<accession>A0A4R7K3V9</accession>
<dbReference type="RefSeq" id="WP_279591366.1">
    <property type="nucleotide sequence ID" value="NZ_SOAX01000001.1"/>
</dbReference>
<dbReference type="NCBIfam" id="TIGR03706">
    <property type="entry name" value="exo_poly_only"/>
    <property type="match status" value="1"/>
</dbReference>
<evidence type="ECO:0000256" key="8">
    <source>
        <dbReference type="ARBA" id="ARBA00022801"/>
    </source>
</evidence>
<dbReference type="SUPFAM" id="SSF53067">
    <property type="entry name" value="Actin-like ATPase domain"/>
    <property type="match status" value="2"/>
</dbReference>
<evidence type="ECO:0000259" key="12">
    <source>
        <dbReference type="Pfam" id="PF21447"/>
    </source>
</evidence>
<dbReference type="FunFam" id="3.30.420.40:FF:000023">
    <property type="entry name" value="Guanosine-5'-triphosphate,3'-diphosphate pyrophosphatase"/>
    <property type="match status" value="1"/>
</dbReference>
<dbReference type="Gene3D" id="3.30.420.150">
    <property type="entry name" value="Exopolyphosphatase. Domain 2"/>
    <property type="match status" value="1"/>
</dbReference>
<dbReference type="InterPro" id="IPR048950">
    <property type="entry name" value="Ppx_GppA_C"/>
</dbReference>
<comment type="similarity">
    <text evidence="3">Belongs to the GppA/Ppx family.</text>
</comment>
<dbReference type="EMBL" id="SOAX01000001">
    <property type="protein sequence ID" value="TDT44309.1"/>
    <property type="molecule type" value="Genomic_DNA"/>
</dbReference>
<keyword evidence="7" id="KW-1003">Cell membrane</keyword>
<comment type="subunit">
    <text evidence="4">Homodimer.</text>
</comment>
<dbReference type="InterPro" id="IPR022371">
    <property type="entry name" value="Exopolyphosphatase"/>
</dbReference>
<dbReference type="Pfam" id="PF21447">
    <property type="entry name" value="Ppx-GppA_III"/>
    <property type="match status" value="1"/>
</dbReference>
<keyword evidence="8" id="KW-0378">Hydrolase</keyword>
<dbReference type="InterPro" id="IPR043129">
    <property type="entry name" value="ATPase_NBD"/>
</dbReference>
<evidence type="ECO:0000313" key="13">
    <source>
        <dbReference type="EMBL" id="TDT44309.1"/>
    </source>
</evidence>
<dbReference type="GO" id="GO:0006798">
    <property type="term" value="P:polyphosphate catabolic process"/>
    <property type="evidence" value="ECO:0007669"/>
    <property type="project" value="TreeGrafter"/>
</dbReference>
<dbReference type="Pfam" id="PF02541">
    <property type="entry name" value="Ppx-GppA"/>
    <property type="match status" value="1"/>
</dbReference>
<evidence type="ECO:0000259" key="11">
    <source>
        <dbReference type="Pfam" id="PF02541"/>
    </source>
</evidence>
<dbReference type="FunFam" id="3.30.420.150:FF:000001">
    <property type="entry name" value="Guanosine-5'-triphosphate,3'-diphosphate pyrophosphatase"/>
    <property type="match status" value="1"/>
</dbReference>
<dbReference type="CDD" id="cd24053">
    <property type="entry name" value="ASKHA_NBD_EcPPX-GppA-like"/>
    <property type="match status" value="1"/>
</dbReference>
<evidence type="ECO:0000256" key="3">
    <source>
        <dbReference type="ARBA" id="ARBA00007125"/>
    </source>
</evidence>
<evidence type="ECO:0000256" key="5">
    <source>
        <dbReference type="ARBA" id="ARBA00012451"/>
    </source>
</evidence>
<reference evidence="13 14" key="1">
    <citation type="submission" date="2019-03" db="EMBL/GenBank/DDBJ databases">
        <title>Genomic Encyclopedia of Type Strains, Phase IV (KMG-IV): sequencing the most valuable type-strain genomes for metagenomic binning, comparative biology and taxonomic classification.</title>
        <authorList>
            <person name="Goeker M."/>
        </authorList>
    </citation>
    <scope>NUCLEOTIDE SEQUENCE [LARGE SCALE GENOMIC DNA]</scope>
    <source>
        <strain evidence="13 14">DSM 15505</strain>
    </source>
</reference>
<evidence type="ECO:0000256" key="6">
    <source>
        <dbReference type="ARBA" id="ARBA00020416"/>
    </source>
</evidence>
<evidence type="ECO:0000256" key="4">
    <source>
        <dbReference type="ARBA" id="ARBA00011738"/>
    </source>
</evidence>
<keyword evidence="9" id="KW-0472">Membrane</keyword>
<dbReference type="InterPro" id="IPR050273">
    <property type="entry name" value="GppA/Ppx_hydrolase"/>
</dbReference>
<evidence type="ECO:0000313" key="14">
    <source>
        <dbReference type="Proteomes" id="UP000295830"/>
    </source>
</evidence>
<evidence type="ECO:0000256" key="2">
    <source>
        <dbReference type="ARBA" id="ARBA00004202"/>
    </source>
</evidence>
<gene>
    <name evidence="13" type="ORF">DES49_0411</name>
</gene>
<dbReference type="GO" id="GO:0004309">
    <property type="term" value="F:exopolyphosphatase activity"/>
    <property type="evidence" value="ECO:0007669"/>
    <property type="project" value="UniProtKB-EC"/>
</dbReference>
<feature type="domain" description="Ppx/GppA phosphatase C-terminal" evidence="12">
    <location>
        <begin position="316"/>
        <end position="490"/>
    </location>
</feature>
<dbReference type="Gene3D" id="1.10.3210.10">
    <property type="entry name" value="Hypothetical protein af1432"/>
    <property type="match status" value="1"/>
</dbReference>
<dbReference type="Proteomes" id="UP000295830">
    <property type="component" value="Unassembled WGS sequence"/>
</dbReference>
<dbReference type="PANTHER" id="PTHR30005">
    <property type="entry name" value="EXOPOLYPHOSPHATASE"/>
    <property type="match status" value="1"/>
</dbReference>
<protein>
    <recommendedName>
        <fullName evidence="6">Exopolyphosphatase</fullName>
        <ecNumber evidence="5">3.6.1.11</ecNumber>
    </recommendedName>
</protein>
<name>A0A4R7K3V9_9GAMM</name>
<feature type="domain" description="Ppx/GppA phosphatase N-terminal" evidence="11">
    <location>
        <begin position="27"/>
        <end position="309"/>
    </location>
</feature>
<evidence type="ECO:0000256" key="7">
    <source>
        <dbReference type="ARBA" id="ARBA00022475"/>
    </source>
</evidence>
<evidence type="ECO:0000256" key="1">
    <source>
        <dbReference type="ARBA" id="ARBA00001946"/>
    </source>
</evidence>
<dbReference type="AlphaFoldDB" id="A0A4R7K3V9"/>
<comment type="subcellular location">
    <subcellularLocation>
        <location evidence="2">Cell membrane</location>
        <topology evidence="2">Peripheral membrane protein</topology>
    </subcellularLocation>
</comment>
<sequence>MTDPQQTPDPKQLLAAIDLGSNSFHMVVAQRVQGEIRTIEKMGEKVQLGAGLDRDNYLSLEAQERGLECLKRFAQRVASMQAESVRVVGTNALRAARNASTFIHAAEEILGTEVEVVAGREEARLIYLGVSHTLSDDLGPRLVIDIGGGSTEFIIGERFETRETESLHMGCVSFRNHYFPDGKISRKKMDNAITHARQELLNIQQRFRARGWENCVGSSGSIKAIESVVRDLNLEREGISRQSMKDLRKRLIDMGRVEKLEALGVREDRRSIFPAGFAILYAAFESLEIEFMSFADGALREGLLYDMAGRDTHEDVRERTIQALQVRYSVDTAHAEAVEQTADRARVQVASAWGLSSPYYSNLLRWACRIHEIGLAISHTQYHKHGAYLMTYSDLPGFSQDVQRSLATLVRAHRRKFNNKIFESHSPEDIPPIKRLALILRLGVLLQHARTNESPPPFTLEAKGSRLSIHLPGDWLDNHPLTLADLQSEQAYVKQADMELVITKGD</sequence>
<dbReference type="EC" id="3.6.1.11" evidence="5"/>
<dbReference type="SUPFAM" id="SSF109604">
    <property type="entry name" value="HD-domain/PDEase-like"/>
    <property type="match status" value="1"/>
</dbReference>
<dbReference type="InterPro" id="IPR003695">
    <property type="entry name" value="Ppx_GppA_N"/>
</dbReference>
<dbReference type="PANTHER" id="PTHR30005:SF14">
    <property type="entry name" value="EXOPOLYPHOSPHATASE"/>
    <property type="match status" value="1"/>
</dbReference>